<sequence length="439" mass="49867">MAIRRALFQVIILSSALMCVLYQKHQVQGKSLDKYILDAAPRADMFNFFHVMPEGEVMVMTELDLLLTLNQYKQMYTTGKRTKRKALRDKTALWENCVVFYEITDTIRQADVRIIGEAIGEWEKYTCLRFIKSATSPRRIQFKDGMACYSRLGMQATPQPIILGSACMIPGVVVHEIGHAIGWIHEHMRPDRDEHIRVNFENIQNSSWHQFRKYNESSINTFGVPYDYLSIMHYGSDSYPGSMTTLDPEYQHRIGQRHGFSFKDIKLANVMYSCAVFMGCVQRECPRDGFLFYREFKGRPRCQCWCDSSDVHDPLIPCDTVDGSPVTPSPRPALPPEKLIPCQDIREDCRSMKAAGQCMTHLEMMMDKCAATCEFCGKGKGVCMDYQVGCATMAAGGLCEDIVFKWFMQLNCRASCGLCPGAVDQCSIHQELLGTGRQG</sequence>
<feature type="domain" description="ShKT" evidence="10">
    <location>
        <begin position="383"/>
        <end position="419"/>
    </location>
</feature>
<feature type="domain" description="ShKT" evidence="10">
    <location>
        <begin position="342"/>
        <end position="376"/>
    </location>
</feature>
<dbReference type="Proteomes" id="UP001497497">
    <property type="component" value="Unassembled WGS sequence"/>
</dbReference>
<dbReference type="InterPro" id="IPR001506">
    <property type="entry name" value="Peptidase_M12A"/>
</dbReference>
<evidence type="ECO:0000259" key="11">
    <source>
        <dbReference type="PROSITE" id="PS51864"/>
    </source>
</evidence>
<dbReference type="GO" id="GO:0006508">
    <property type="term" value="P:proteolysis"/>
    <property type="evidence" value="ECO:0007669"/>
    <property type="project" value="UniProtKB-KW"/>
</dbReference>
<keyword evidence="5 8" id="KW-0862">Zinc</keyword>
<dbReference type="GO" id="GO:0008270">
    <property type="term" value="F:zinc ion binding"/>
    <property type="evidence" value="ECO:0007669"/>
    <property type="project" value="UniProtKB-UniRule"/>
</dbReference>
<dbReference type="SUPFAM" id="SSF55486">
    <property type="entry name" value="Metalloproteases ('zincins'), catalytic domain"/>
    <property type="match status" value="1"/>
</dbReference>
<dbReference type="Pfam" id="PF01549">
    <property type="entry name" value="ShK"/>
    <property type="match status" value="2"/>
</dbReference>
<evidence type="ECO:0000256" key="2">
    <source>
        <dbReference type="ARBA" id="ARBA00022670"/>
    </source>
</evidence>
<dbReference type="InterPro" id="IPR006026">
    <property type="entry name" value="Peptidase_Metallo"/>
</dbReference>
<evidence type="ECO:0000256" key="3">
    <source>
        <dbReference type="ARBA" id="ARBA00022723"/>
    </source>
</evidence>
<gene>
    <name evidence="12" type="ORF">GSLYS_00014344001</name>
</gene>
<evidence type="ECO:0000313" key="13">
    <source>
        <dbReference type="Proteomes" id="UP001497497"/>
    </source>
</evidence>
<dbReference type="Pfam" id="PF01400">
    <property type="entry name" value="Astacin"/>
    <property type="match status" value="1"/>
</dbReference>
<keyword evidence="7" id="KW-1015">Disulfide bond</keyword>
<dbReference type="PROSITE" id="PS51670">
    <property type="entry name" value="SHKT"/>
    <property type="match status" value="2"/>
</dbReference>
<dbReference type="EC" id="3.4.24.-" evidence="9"/>
<evidence type="ECO:0000256" key="4">
    <source>
        <dbReference type="ARBA" id="ARBA00022801"/>
    </source>
</evidence>
<proteinExistence type="predicted"/>
<evidence type="ECO:0000256" key="1">
    <source>
        <dbReference type="ARBA" id="ARBA00002657"/>
    </source>
</evidence>
<feature type="binding site" evidence="8">
    <location>
        <position position="185"/>
    </location>
    <ligand>
        <name>Zn(2+)</name>
        <dbReference type="ChEBI" id="CHEBI:29105"/>
        <note>catalytic</note>
    </ligand>
</feature>
<accession>A0AAV2I5Y8</accession>
<evidence type="ECO:0000313" key="12">
    <source>
        <dbReference type="EMBL" id="CAL1540695.1"/>
    </source>
</evidence>
<keyword evidence="9" id="KW-0732">Signal</keyword>
<keyword evidence="2 8" id="KW-0645">Protease</keyword>
<dbReference type="PRINTS" id="PR00480">
    <property type="entry name" value="ASTACIN"/>
</dbReference>
<comment type="caution">
    <text evidence="7">Lacks conserved residue(s) required for the propagation of feature annotation.</text>
</comment>
<dbReference type="PANTHER" id="PTHR10127">
    <property type="entry name" value="DISCOIDIN, CUB, EGF, LAMININ , AND ZINC METALLOPROTEASE DOMAIN CONTAINING"/>
    <property type="match status" value="1"/>
</dbReference>
<feature type="domain" description="Peptidase M12A" evidence="11">
    <location>
        <begin position="85"/>
        <end position="275"/>
    </location>
</feature>
<dbReference type="CDD" id="cd04280">
    <property type="entry name" value="ZnMc_astacin_like"/>
    <property type="match status" value="1"/>
</dbReference>
<keyword evidence="4 8" id="KW-0378">Hydrolase</keyword>
<dbReference type="SMART" id="SM00254">
    <property type="entry name" value="ShKT"/>
    <property type="match status" value="2"/>
</dbReference>
<dbReference type="PROSITE" id="PS51864">
    <property type="entry name" value="ASTACIN"/>
    <property type="match status" value="1"/>
</dbReference>
<dbReference type="InterPro" id="IPR024079">
    <property type="entry name" value="MetalloPept_cat_dom_sf"/>
</dbReference>
<dbReference type="PANTHER" id="PTHR10127:SF780">
    <property type="entry name" value="METALLOENDOPEPTIDASE"/>
    <property type="match status" value="1"/>
</dbReference>
<feature type="chain" id="PRO_5043112800" description="Metalloendopeptidase" evidence="9">
    <location>
        <begin position="23"/>
        <end position="439"/>
    </location>
</feature>
<dbReference type="InterPro" id="IPR003582">
    <property type="entry name" value="ShKT_dom"/>
</dbReference>
<evidence type="ECO:0000259" key="10">
    <source>
        <dbReference type="PROSITE" id="PS51670"/>
    </source>
</evidence>
<evidence type="ECO:0000256" key="9">
    <source>
        <dbReference type="RuleBase" id="RU361183"/>
    </source>
</evidence>
<dbReference type="InterPro" id="IPR034035">
    <property type="entry name" value="Astacin-like_dom"/>
</dbReference>
<organism evidence="12 13">
    <name type="scientific">Lymnaea stagnalis</name>
    <name type="common">Great pond snail</name>
    <name type="synonym">Helix stagnalis</name>
    <dbReference type="NCBI Taxonomy" id="6523"/>
    <lineage>
        <taxon>Eukaryota</taxon>
        <taxon>Metazoa</taxon>
        <taxon>Spiralia</taxon>
        <taxon>Lophotrochozoa</taxon>
        <taxon>Mollusca</taxon>
        <taxon>Gastropoda</taxon>
        <taxon>Heterobranchia</taxon>
        <taxon>Euthyneura</taxon>
        <taxon>Panpulmonata</taxon>
        <taxon>Hygrophila</taxon>
        <taxon>Lymnaeoidea</taxon>
        <taxon>Lymnaeidae</taxon>
        <taxon>Lymnaea</taxon>
    </lineage>
</organism>
<feature type="binding site" evidence="8">
    <location>
        <position position="179"/>
    </location>
    <ligand>
        <name>Zn(2+)</name>
        <dbReference type="ChEBI" id="CHEBI:29105"/>
        <note>catalytic</note>
    </ligand>
</feature>
<reference evidence="12 13" key="1">
    <citation type="submission" date="2024-04" db="EMBL/GenBank/DDBJ databases">
        <authorList>
            <consortium name="Genoscope - CEA"/>
            <person name="William W."/>
        </authorList>
    </citation>
    <scope>NUCLEOTIDE SEQUENCE [LARGE SCALE GENOMIC DNA]</scope>
</reference>
<feature type="disulfide bond" evidence="7">
    <location>
        <begin position="342"/>
        <end position="376"/>
    </location>
</feature>
<keyword evidence="3 8" id="KW-0479">Metal-binding</keyword>
<comment type="cofactor">
    <cofactor evidence="8 9">
        <name>Zn(2+)</name>
        <dbReference type="ChEBI" id="CHEBI:29105"/>
    </cofactor>
    <text evidence="8 9">Binds 1 zinc ion per subunit.</text>
</comment>
<dbReference type="GO" id="GO:0004222">
    <property type="term" value="F:metalloendopeptidase activity"/>
    <property type="evidence" value="ECO:0007669"/>
    <property type="project" value="UniProtKB-UniRule"/>
</dbReference>
<evidence type="ECO:0000256" key="8">
    <source>
        <dbReference type="PROSITE-ProRule" id="PRU01211"/>
    </source>
</evidence>
<dbReference type="AlphaFoldDB" id="A0AAV2I5Y8"/>
<protein>
    <recommendedName>
        <fullName evidence="9">Metalloendopeptidase</fullName>
        <ecNumber evidence="9">3.4.24.-</ecNumber>
    </recommendedName>
</protein>
<dbReference type="SMART" id="SM00235">
    <property type="entry name" value="ZnMc"/>
    <property type="match status" value="1"/>
</dbReference>
<feature type="binding site" evidence="8">
    <location>
        <position position="175"/>
    </location>
    <ligand>
        <name>Zn(2+)</name>
        <dbReference type="ChEBI" id="CHEBI:29105"/>
        <note>catalytic</note>
    </ligand>
</feature>
<comment type="function">
    <text evidence="1">Metalloprotease.</text>
</comment>
<evidence type="ECO:0000256" key="6">
    <source>
        <dbReference type="ARBA" id="ARBA00023049"/>
    </source>
</evidence>
<dbReference type="EMBL" id="CAXITT010000395">
    <property type="protein sequence ID" value="CAL1540695.1"/>
    <property type="molecule type" value="Genomic_DNA"/>
</dbReference>
<comment type="caution">
    <text evidence="12">The sequence shown here is derived from an EMBL/GenBank/DDBJ whole genome shotgun (WGS) entry which is preliminary data.</text>
</comment>
<feature type="active site" evidence="8">
    <location>
        <position position="176"/>
    </location>
</feature>
<keyword evidence="6 8" id="KW-0482">Metalloprotease</keyword>
<keyword evidence="13" id="KW-1185">Reference proteome</keyword>
<dbReference type="Gene3D" id="3.40.390.10">
    <property type="entry name" value="Collagenase (Catalytic Domain)"/>
    <property type="match status" value="1"/>
</dbReference>
<feature type="signal peptide" evidence="9">
    <location>
        <begin position="1"/>
        <end position="22"/>
    </location>
</feature>
<evidence type="ECO:0000256" key="5">
    <source>
        <dbReference type="ARBA" id="ARBA00022833"/>
    </source>
</evidence>
<dbReference type="Gene3D" id="1.10.10.1940">
    <property type="match status" value="2"/>
</dbReference>
<evidence type="ECO:0000256" key="7">
    <source>
        <dbReference type="PROSITE-ProRule" id="PRU01005"/>
    </source>
</evidence>
<name>A0AAV2I5Y8_LYMST</name>